<name>A0AAN8Y914_SOLBU</name>
<evidence type="ECO:0000313" key="2">
    <source>
        <dbReference type="Proteomes" id="UP001371456"/>
    </source>
</evidence>
<dbReference type="EMBL" id="JBANQN010000007">
    <property type="protein sequence ID" value="KAK6783822.1"/>
    <property type="molecule type" value="Genomic_DNA"/>
</dbReference>
<reference evidence="1 2" key="1">
    <citation type="submission" date="2024-02" db="EMBL/GenBank/DDBJ databases">
        <title>de novo genome assembly of Solanum bulbocastanum strain 11H21.</title>
        <authorList>
            <person name="Hosaka A.J."/>
        </authorList>
    </citation>
    <scope>NUCLEOTIDE SEQUENCE [LARGE SCALE GENOMIC DNA]</scope>
    <source>
        <tissue evidence="1">Young leaves</tissue>
    </source>
</reference>
<comment type="caution">
    <text evidence="1">The sequence shown here is derived from an EMBL/GenBank/DDBJ whole genome shotgun (WGS) entry which is preliminary data.</text>
</comment>
<keyword evidence="2" id="KW-1185">Reference proteome</keyword>
<evidence type="ECO:0000313" key="1">
    <source>
        <dbReference type="EMBL" id="KAK6783822.1"/>
    </source>
</evidence>
<organism evidence="1 2">
    <name type="scientific">Solanum bulbocastanum</name>
    <name type="common">Wild potato</name>
    <dbReference type="NCBI Taxonomy" id="147425"/>
    <lineage>
        <taxon>Eukaryota</taxon>
        <taxon>Viridiplantae</taxon>
        <taxon>Streptophyta</taxon>
        <taxon>Embryophyta</taxon>
        <taxon>Tracheophyta</taxon>
        <taxon>Spermatophyta</taxon>
        <taxon>Magnoliopsida</taxon>
        <taxon>eudicotyledons</taxon>
        <taxon>Gunneridae</taxon>
        <taxon>Pentapetalae</taxon>
        <taxon>asterids</taxon>
        <taxon>lamiids</taxon>
        <taxon>Solanales</taxon>
        <taxon>Solanaceae</taxon>
        <taxon>Solanoideae</taxon>
        <taxon>Solaneae</taxon>
        <taxon>Solanum</taxon>
    </lineage>
</organism>
<gene>
    <name evidence="1" type="ORF">RDI58_017276</name>
</gene>
<sequence>MTCCDLWFDFESDMKTWGKIWP</sequence>
<dbReference type="Proteomes" id="UP001371456">
    <property type="component" value="Unassembled WGS sequence"/>
</dbReference>
<protein>
    <submittedName>
        <fullName evidence="1">Uncharacterized protein</fullName>
    </submittedName>
</protein>
<accession>A0AAN8Y914</accession>
<dbReference type="AlphaFoldDB" id="A0AAN8Y914"/>
<proteinExistence type="predicted"/>